<comment type="function">
    <text evidence="1">Involved in the catabolism of quinolinic acid (QA).</text>
</comment>
<dbReference type="SUPFAM" id="SSF51690">
    <property type="entry name" value="Nicotinate/Quinolinate PRTase C-terminal domain-like"/>
    <property type="match status" value="1"/>
</dbReference>
<keyword evidence="5" id="KW-0662">Pyridine nucleotide biosynthesis</keyword>
<dbReference type="Pfam" id="PF01729">
    <property type="entry name" value="QRPTase_C"/>
    <property type="match status" value="1"/>
</dbReference>
<evidence type="ECO:0000256" key="4">
    <source>
        <dbReference type="ARBA" id="ARBA00011944"/>
    </source>
</evidence>
<evidence type="ECO:0000256" key="3">
    <source>
        <dbReference type="ARBA" id="ARBA00009400"/>
    </source>
</evidence>
<comment type="pathway">
    <text evidence="2">Cofactor biosynthesis; NAD(+) biosynthesis; nicotinate D-ribonucleotide from quinolinate: step 1/1.</text>
</comment>
<evidence type="ECO:0000259" key="9">
    <source>
        <dbReference type="Pfam" id="PF01729"/>
    </source>
</evidence>
<evidence type="ECO:0000256" key="7">
    <source>
        <dbReference type="ARBA" id="ARBA00022679"/>
    </source>
</evidence>
<dbReference type="EC" id="2.4.2.19" evidence="4"/>
<organism evidence="11 12">
    <name type="scientific">Rhodopirellula baltica SWK14</name>
    <dbReference type="NCBI Taxonomy" id="993516"/>
    <lineage>
        <taxon>Bacteria</taxon>
        <taxon>Pseudomonadati</taxon>
        <taxon>Planctomycetota</taxon>
        <taxon>Planctomycetia</taxon>
        <taxon>Pirellulales</taxon>
        <taxon>Pirellulaceae</taxon>
        <taxon>Rhodopirellula</taxon>
    </lineage>
</organism>
<dbReference type="Gene3D" id="3.20.20.70">
    <property type="entry name" value="Aldolase class I"/>
    <property type="match status" value="1"/>
</dbReference>
<name>L7CCF7_RHOBT</name>
<dbReference type="PANTHER" id="PTHR32179">
    <property type="entry name" value="NICOTINATE-NUCLEOTIDE PYROPHOSPHORYLASE [CARBOXYLATING]"/>
    <property type="match status" value="1"/>
</dbReference>
<dbReference type="AlphaFoldDB" id="L7CCF7"/>
<evidence type="ECO:0000256" key="8">
    <source>
        <dbReference type="ARBA" id="ARBA00033102"/>
    </source>
</evidence>
<comment type="similarity">
    <text evidence="3">Belongs to the NadC/ModD family.</text>
</comment>
<dbReference type="InterPro" id="IPR004393">
    <property type="entry name" value="NadC"/>
</dbReference>
<evidence type="ECO:0000256" key="6">
    <source>
        <dbReference type="ARBA" id="ARBA00022676"/>
    </source>
</evidence>
<gene>
    <name evidence="11" type="ORF">RBSWK_04204</name>
</gene>
<dbReference type="Gene3D" id="3.90.1170.20">
    <property type="entry name" value="Quinolinate phosphoribosyl transferase, N-terminal domain"/>
    <property type="match status" value="1"/>
</dbReference>
<dbReference type="Proteomes" id="UP000010959">
    <property type="component" value="Unassembled WGS sequence"/>
</dbReference>
<dbReference type="InterPro" id="IPR002638">
    <property type="entry name" value="Quinolinate_PRibosylTrfase_C"/>
</dbReference>
<evidence type="ECO:0000256" key="1">
    <source>
        <dbReference type="ARBA" id="ARBA00003237"/>
    </source>
</evidence>
<evidence type="ECO:0000256" key="5">
    <source>
        <dbReference type="ARBA" id="ARBA00022642"/>
    </source>
</evidence>
<dbReference type="NCBIfam" id="TIGR00078">
    <property type="entry name" value="nadC"/>
    <property type="match status" value="1"/>
</dbReference>
<dbReference type="FunFam" id="3.20.20.70:FF:000030">
    <property type="entry name" value="Nicotinate-nucleotide pyrophosphorylase, carboxylating"/>
    <property type="match status" value="1"/>
</dbReference>
<comment type="caution">
    <text evidence="11">The sequence shown here is derived from an EMBL/GenBank/DDBJ whole genome shotgun (WGS) entry which is preliminary data.</text>
</comment>
<proteinExistence type="inferred from homology"/>
<accession>L7CCF7</accession>
<feature type="domain" description="Quinolinate phosphoribosyl transferase C-terminal" evidence="9">
    <location>
        <begin position="154"/>
        <end position="338"/>
    </location>
</feature>
<evidence type="ECO:0000256" key="2">
    <source>
        <dbReference type="ARBA" id="ARBA00004893"/>
    </source>
</evidence>
<dbReference type="InterPro" id="IPR013785">
    <property type="entry name" value="Aldolase_TIM"/>
</dbReference>
<dbReference type="CDD" id="cd01572">
    <property type="entry name" value="QPRTase"/>
    <property type="match status" value="1"/>
</dbReference>
<dbReference type="UniPathway" id="UPA00253">
    <property type="reaction ID" value="UER00331"/>
</dbReference>
<evidence type="ECO:0000313" key="11">
    <source>
        <dbReference type="EMBL" id="ELP31698.1"/>
    </source>
</evidence>
<dbReference type="PATRIC" id="fig|993516.3.peg.4493"/>
<dbReference type="SUPFAM" id="SSF54675">
    <property type="entry name" value="Nicotinate/Quinolinate PRTase N-terminal domain-like"/>
    <property type="match status" value="1"/>
</dbReference>
<dbReference type="GO" id="GO:0004514">
    <property type="term" value="F:nicotinate-nucleotide diphosphorylase (carboxylating) activity"/>
    <property type="evidence" value="ECO:0007669"/>
    <property type="project" value="UniProtKB-EC"/>
</dbReference>
<dbReference type="GO" id="GO:0034213">
    <property type="term" value="P:quinolinate catabolic process"/>
    <property type="evidence" value="ECO:0007669"/>
    <property type="project" value="TreeGrafter"/>
</dbReference>
<sequence>MAYRLRVALLAPPTGETMRETLTVKPQPLRLKPAMDYRPVQLDDALENDLRQLVRLSIAEDLDIAVDWTTVAMIAPERRGACQIVPRCSGIAAGIALAPWIVDEFDADLEVEVLIDEGTPLVPGEPIVRLSGSARDLLTSERVLLNILSRLCGVATLTGRYVEAIGEHDARLYDTRKTTPGWRRLEKYAVRCGGGHNHRTGLYDGFLIKDNHLALGRSENDPSSKLTAGEAATRAVAMRGASVNQLVAPPMVEIEVDTLEQFEQVATTGIDIVLLDNFSLDDLRRAVARRDELGVTLDLEASGNVTIDTIGNVAATGVDRISSGALTHQATWLDLGMDWLDGFAS</sequence>
<dbReference type="GO" id="GO:0009435">
    <property type="term" value="P:NAD+ biosynthetic process"/>
    <property type="evidence" value="ECO:0007669"/>
    <property type="project" value="UniProtKB-UniPathway"/>
</dbReference>
<dbReference type="InterPro" id="IPR036068">
    <property type="entry name" value="Nicotinate_pribotase-like_C"/>
</dbReference>
<keyword evidence="6 11" id="KW-0328">Glycosyltransferase</keyword>
<dbReference type="InterPro" id="IPR022412">
    <property type="entry name" value="Quinolinate_PRibosylTrfase_N"/>
</dbReference>
<dbReference type="InterPro" id="IPR027277">
    <property type="entry name" value="NadC/ModD"/>
</dbReference>
<keyword evidence="7 11" id="KW-0808">Transferase</keyword>
<dbReference type="InterPro" id="IPR037128">
    <property type="entry name" value="Quinolinate_PRibosylTase_N_sf"/>
</dbReference>
<dbReference type="GO" id="GO:0005737">
    <property type="term" value="C:cytoplasm"/>
    <property type="evidence" value="ECO:0007669"/>
    <property type="project" value="TreeGrafter"/>
</dbReference>
<evidence type="ECO:0000313" key="12">
    <source>
        <dbReference type="Proteomes" id="UP000010959"/>
    </source>
</evidence>
<dbReference type="PANTHER" id="PTHR32179:SF3">
    <property type="entry name" value="NICOTINATE-NUCLEOTIDE PYROPHOSPHORYLASE [CARBOXYLATING]"/>
    <property type="match status" value="1"/>
</dbReference>
<reference evidence="11 12" key="1">
    <citation type="journal article" date="2013" name="Mar. Genomics">
        <title>Expression of sulfatases in Rhodopirellula baltica and the diversity of sulfatases in the genus Rhodopirellula.</title>
        <authorList>
            <person name="Wegner C.E."/>
            <person name="Richter-Heitmann T."/>
            <person name="Klindworth A."/>
            <person name="Klockow C."/>
            <person name="Richter M."/>
            <person name="Achstetter T."/>
            <person name="Glockner F.O."/>
            <person name="Harder J."/>
        </authorList>
    </citation>
    <scope>NUCLEOTIDE SEQUENCE [LARGE SCALE GENOMIC DNA]</scope>
    <source>
        <strain evidence="11 12">SWK14</strain>
    </source>
</reference>
<evidence type="ECO:0000259" key="10">
    <source>
        <dbReference type="Pfam" id="PF02749"/>
    </source>
</evidence>
<protein>
    <recommendedName>
        <fullName evidence="4">nicotinate-nucleotide diphosphorylase (carboxylating)</fullName>
        <ecNumber evidence="4">2.4.2.19</ecNumber>
    </recommendedName>
    <alternativeName>
        <fullName evidence="8">Quinolinate phosphoribosyltransferase [decarboxylating]</fullName>
    </alternativeName>
</protein>
<dbReference type="Pfam" id="PF02749">
    <property type="entry name" value="QRPTase_N"/>
    <property type="match status" value="1"/>
</dbReference>
<feature type="domain" description="Quinolinate phosphoribosyl transferase N-terminal" evidence="10">
    <location>
        <begin position="67"/>
        <end position="152"/>
    </location>
</feature>
<dbReference type="EMBL" id="AMWG01000118">
    <property type="protein sequence ID" value="ELP31698.1"/>
    <property type="molecule type" value="Genomic_DNA"/>
</dbReference>